<evidence type="ECO:0000256" key="3">
    <source>
        <dbReference type="SAM" id="SignalP"/>
    </source>
</evidence>
<feature type="transmembrane region" description="Helical" evidence="2">
    <location>
        <begin position="651"/>
        <end position="669"/>
    </location>
</feature>
<feature type="compositionally biased region" description="Gly residues" evidence="1">
    <location>
        <begin position="802"/>
        <end position="818"/>
    </location>
</feature>
<organism evidence="4 5">
    <name type="scientific">Burkholderia pseudomultivorans</name>
    <dbReference type="NCBI Taxonomy" id="1207504"/>
    <lineage>
        <taxon>Bacteria</taxon>
        <taxon>Pseudomonadati</taxon>
        <taxon>Pseudomonadota</taxon>
        <taxon>Betaproteobacteria</taxon>
        <taxon>Burkholderiales</taxon>
        <taxon>Burkholderiaceae</taxon>
        <taxon>Burkholderia</taxon>
        <taxon>Burkholderia cepacia complex</taxon>
    </lineage>
</organism>
<evidence type="ECO:0000256" key="1">
    <source>
        <dbReference type="SAM" id="MobiDB-lite"/>
    </source>
</evidence>
<keyword evidence="2" id="KW-1133">Transmembrane helix</keyword>
<feature type="chain" id="PRO_5047494094" description="DotA/TraY family protein" evidence="3">
    <location>
        <begin position="24"/>
        <end position="910"/>
    </location>
</feature>
<accession>A0ABU2EDZ6</accession>
<dbReference type="RefSeq" id="WP_175897073.1">
    <property type="nucleotide sequence ID" value="NZ_CADFDQ010000031.1"/>
</dbReference>
<feature type="transmembrane region" description="Helical" evidence="2">
    <location>
        <begin position="67"/>
        <end position="88"/>
    </location>
</feature>
<reference evidence="4 5" key="1">
    <citation type="submission" date="2019-06" db="EMBL/GenBank/DDBJ databases">
        <title>Evolution of Burkholderia multivorans in the lungs of Cystic Fibrosis patients.</title>
        <authorList>
            <person name="Moreira L.M."/>
        </authorList>
    </citation>
    <scope>NUCLEOTIDE SEQUENCE [LARGE SCALE GENOMIC DNA]</scope>
    <source>
        <strain evidence="4 5">VC13239</strain>
    </source>
</reference>
<keyword evidence="2" id="KW-0812">Transmembrane</keyword>
<feature type="transmembrane region" description="Helical" evidence="2">
    <location>
        <begin position="492"/>
        <end position="514"/>
    </location>
</feature>
<keyword evidence="5" id="KW-1185">Reference proteome</keyword>
<dbReference type="Proteomes" id="UP001248067">
    <property type="component" value="Unassembled WGS sequence"/>
</dbReference>
<evidence type="ECO:0000313" key="4">
    <source>
        <dbReference type="EMBL" id="MDR8757789.1"/>
    </source>
</evidence>
<feature type="compositionally biased region" description="Basic and acidic residues" evidence="1">
    <location>
        <begin position="745"/>
        <end position="762"/>
    </location>
</feature>
<sequence>MRPRTRSLLAFALLLLTPLMAWAGNASDSSFSLFTLADNDLSKKLLIDGIFGDINGAGGGGAGLSGAVMVFNGIILTAAGFLVAYTIIAGTMQTAHEGKMLGSRWSSMWVPVRVAIGTAAMLPVLNGFNVAQAVVIWAAMQGMGAANAEWQAFTQQPVAAASFIAPDTLLAARSLAEKMLLSNVCVQAHNIMQTNSNAAADLDQTPHFLDTPINYAAVPFTTAPTATDAGAFGYNYGSTGDEDSPIQCGTVTLVLPATGTPNLSTQSQTMNDLANMPAVSGAVSGAMKSGLVAMQAALVPIAQQIAASAIAPPPGSVGVSPPAADAVNSVLTTAAQAFADGVKQSLANAPDIMNQQVQQNMQQDGWLMAGAYYMKIAKAGQSFSDAAMALPDASGTDDSRRDGNSVYDYYDNNAVAKARNLIVLGQPKGSQAVTGLTAEANADSNLAGKILRWFIADKNLGSLTSSTDANALLSQNPVIGASELGHKLINSAWGVLVVGAGAAMTGGAVAGNAAGKLAGGDTAIIVTANLLTPAFYALFLPLLGAGVALAMIPMIPALMWGMGIVGYVILLVEAVFGSTVWMLAHLHPEGDALGKGSQGYMLLLQLFLRPPLMVLGLIASIALMTPLGWFYSTLFMGASVESGALTGFSGLTMLIAMMFLYGGVQVIVIRKLFMLISIIPDQILRWIGHGGGGAMLGDGMDQASGAAGGAGKTLVAAMPTMNGEGMKSAGKALGEWNKDRKGRNLAREREYGADQFRADNNDTRTSNNAAAGEALKNALGGARAPTDDPGTVSEARAKANREGGGSAGGSGQDQGTTGGAASTGESPTGGNGGQAGTQLEAGGATPNEASPGGADRSTLRDPDEAPAEGDQGQGNDAASALRDALAQYTDSGTLKDAKNASDGDGSTPQR</sequence>
<dbReference type="NCBIfam" id="TIGR04346">
    <property type="entry name" value="DotA_TraY"/>
    <property type="match status" value="1"/>
</dbReference>
<evidence type="ECO:0000256" key="2">
    <source>
        <dbReference type="SAM" id="Phobius"/>
    </source>
</evidence>
<feature type="signal peptide" evidence="3">
    <location>
        <begin position="1"/>
        <end position="23"/>
    </location>
</feature>
<evidence type="ECO:0008006" key="6">
    <source>
        <dbReference type="Google" id="ProtNLM"/>
    </source>
</evidence>
<feature type="transmembrane region" description="Helical" evidence="2">
    <location>
        <begin position="606"/>
        <end position="631"/>
    </location>
</feature>
<evidence type="ECO:0000313" key="5">
    <source>
        <dbReference type="Proteomes" id="UP001248067"/>
    </source>
</evidence>
<keyword evidence="3" id="KW-0732">Signal</keyword>
<dbReference type="EMBL" id="VJSY01000071">
    <property type="protein sequence ID" value="MDR8757789.1"/>
    <property type="molecule type" value="Genomic_DNA"/>
</dbReference>
<comment type="caution">
    <text evidence="4">The sequence shown here is derived from an EMBL/GenBank/DDBJ whole genome shotgun (WGS) entry which is preliminary data.</text>
</comment>
<feature type="region of interest" description="Disordered" evidence="1">
    <location>
        <begin position="732"/>
        <end position="910"/>
    </location>
</feature>
<feature type="transmembrane region" description="Helical" evidence="2">
    <location>
        <begin position="564"/>
        <end position="586"/>
    </location>
</feature>
<protein>
    <recommendedName>
        <fullName evidence="6">DotA/TraY family protein</fullName>
    </recommendedName>
</protein>
<keyword evidence="2" id="KW-0472">Membrane</keyword>
<name>A0ABU2EDZ6_9BURK</name>
<proteinExistence type="predicted"/>
<gene>
    <name evidence="4" type="ORF">FEQ00_06249</name>
</gene>
<feature type="transmembrane region" description="Helical" evidence="2">
    <location>
        <begin position="535"/>
        <end position="558"/>
    </location>
</feature>
<dbReference type="InterPro" id="IPR027628">
    <property type="entry name" value="DotA_TraY"/>
</dbReference>